<accession>A0A2I0KNY1</accession>
<name>A0A2I0KNY1_PUNGR</name>
<dbReference type="PANTHER" id="PTHR37610">
    <property type="entry name" value="CCHC-TYPE DOMAIN-CONTAINING PROTEIN"/>
    <property type="match status" value="1"/>
</dbReference>
<keyword evidence="3" id="KW-1185">Reference proteome</keyword>
<gene>
    <name evidence="2" type="ORF">CRG98_009432</name>
</gene>
<evidence type="ECO:0000313" key="2">
    <source>
        <dbReference type="EMBL" id="PKI70182.1"/>
    </source>
</evidence>
<dbReference type="InterPro" id="IPR029472">
    <property type="entry name" value="Copia-like_N"/>
</dbReference>
<proteinExistence type="predicted"/>
<dbReference type="AlphaFoldDB" id="A0A2I0KNY1"/>
<comment type="caution">
    <text evidence="2">The sequence shown here is derived from an EMBL/GenBank/DDBJ whole genome shotgun (WGS) entry which is preliminary data.</text>
</comment>
<organism evidence="2 3">
    <name type="scientific">Punica granatum</name>
    <name type="common">Pomegranate</name>
    <dbReference type="NCBI Taxonomy" id="22663"/>
    <lineage>
        <taxon>Eukaryota</taxon>
        <taxon>Viridiplantae</taxon>
        <taxon>Streptophyta</taxon>
        <taxon>Embryophyta</taxon>
        <taxon>Tracheophyta</taxon>
        <taxon>Spermatophyta</taxon>
        <taxon>Magnoliopsida</taxon>
        <taxon>eudicotyledons</taxon>
        <taxon>Gunneridae</taxon>
        <taxon>Pentapetalae</taxon>
        <taxon>rosids</taxon>
        <taxon>malvids</taxon>
        <taxon>Myrtales</taxon>
        <taxon>Lythraceae</taxon>
        <taxon>Punica</taxon>
    </lineage>
</organism>
<protein>
    <recommendedName>
        <fullName evidence="1">Retrotransposon Copia-like N-terminal domain-containing protein</fullName>
    </recommendedName>
</protein>
<reference evidence="2 3" key="1">
    <citation type="submission" date="2017-11" db="EMBL/GenBank/DDBJ databases">
        <title>De-novo sequencing of pomegranate (Punica granatum L.) genome.</title>
        <authorList>
            <person name="Akparov Z."/>
            <person name="Amiraslanov A."/>
            <person name="Hajiyeva S."/>
            <person name="Abbasov M."/>
            <person name="Kaur K."/>
            <person name="Hamwieh A."/>
            <person name="Solovyev V."/>
            <person name="Salamov A."/>
            <person name="Braich B."/>
            <person name="Kosarev P."/>
            <person name="Mahmoud A."/>
            <person name="Hajiyev E."/>
            <person name="Babayeva S."/>
            <person name="Izzatullayeva V."/>
            <person name="Mammadov A."/>
            <person name="Mammadov A."/>
            <person name="Sharifova S."/>
            <person name="Ojaghi J."/>
            <person name="Eynullazada K."/>
            <person name="Bayramov B."/>
            <person name="Abdulazimova A."/>
            <person name="Shahmuradov I."/>
        </authorList>
    </citation>
    <scope>NUCLEOTIDE SEQUENCE [LARGE SCALE GENOMIC DNA]</scope>
    <source>
        <strain evidence="3">cv. AG2017</strain>
        <tissue evidence="2">Leaf</tissue>
    </source>
</reference>
<dbReference type="Pfam" id="PF14244">
    <property type="entry name" value="Retrotran_gag_3"/>
    <property type="match status" value="1"/>
</dbReference>
<evidence type="ECO:0000259" key="1">
    <source>
        <dbReference type="Pfam" id="PF14244"/>
    </source>
</evidence>
<dbReference type="Proteomes" id="UP000233551">
    <property type="component" value="Unassembled WGS sequence"/>
</dbReference>
<dbReference type="PANTHER" id="PTHR37610:SF97">
    <property type="entry name" value="RETROTRANSPOSON GAG DOMAIN-CONTAINING PROTEIN"/>
    <property type="match status" value="1"/>
</dbReference>
<sequence length="122" mass="13684">MQIALRAKNKIGFIDGTLPEPVEGNPNKASWVMVNSTVITWIVNTLEKDLQPSVACIENARVLWDDLKQRFSQDRSLNHGFCTPWLDYGLSSCVRRSITVPTSAWLLPPTRSELSSSHHVHG</sequence>
<feature type="domain" description="Retrotransposon Copia-like N-terminal" evidence="1">
    <location>
        <begin position="1"/>
        <end position="21"/>
    </location>
</feature>
<dbReference type="EMBL" id="PGOL01000468">
    <property type="protein sequence ID" value="PKI70182.1"/>
    <property type="molecule type" value="Genomic_DNA"/>
</dbReference>
<evidence type="ECO:0000313" key="3">
    <source>
        <dbReference type="Proteomes" id="UP000233551"/>
    </source>
</evidence>